<evidence type="ECO:0000313" key="1">
    <source>
        <dbReference type="EMBL" id="GBO28053.1"/>
    </source>
</evidence>
<sequence length="153" mass="17511">MLGHSLCTNFAITKRFVDYVMHSSFAYRQFNSNFTCGDSTILLYELIHSRNRGTVDHNVRLPRSRQLSGWVACTTQHEEVWNPTHDLTCAILTDTADLQWNRVWNLEPSDPEAETLLIGHRDLRRGASLRNRVLCIEIVGNSLANPSYVKHSV</sequence>
<accession>A0A4Y2VRP2</accession>
<proteinExistence type="predicted"/>
<organism evidence="1 2">
    <name type="scientific">Araneus ventricosus</name>
    <name type="common">Orbweaver spider</name>
    <name type="synonym">Epeira ventricosa</name>
    <dbReference type="NCBI Taxonomy" id="182803"/>
    <lineage>
        <taxon>Eukaryota</taxon>
        <taxon>Metazoa</taxon>
        <taxon>Ecdysozoa</taxon>
        <taxon>Arthropoda</taxon>
        <taxon>Chelicerata</taxon>
        <taxon>Arachnida</taxon>
        <taxon>Araneae</taxon>
        <taxon>Araneomorphae</taxon>
        <taxon>Entelegynae</taxon>
        <taxon>Araneoidea</taxon>
        <taxon>Araneidae</taxon>
        <taxon>Araneus</taxon>
    </lineage>
</organism>
<gene>
    <name evidence="1" type="ORF">AVEN_56346_1</name>
</gene>
<keyword evidence="2" id="KW-1185">Reference proteome</keyword>
<dbReference type="EMBL" id="BGPR01051074">
    <property type="protein sequence ID" value="GBO28053.1"/>
    <property type="molecule type" value="Genomic_DNA"/>
</dbReference>
<comment type="caution">
    <text evidence="1">The sequence shown here is derived from an EMBL/GenBank/DDBJ whole genome shotgun (WGS) entry which is preliminary data.</text>
</comment>
<protein>
    <submittedName>
        <fullName evidence="1">Uncharacterized protein</fullName>
    </submittedName>
</protein>
<evidence type="ECO:0000313" key="2">
    <source>
        <dbReference type="Proteomes" id="UP000499080"/>
    </source>
</evidence>
<reference evidence="1 2" key="1">
    <citation type="journal article" date="2019" name="Sci. Rep.">
        <title>Orb-weaving spider Araneus ventricosus genome elucidates the spidroin gene catalogue.</title>
        <authorList>
            <person name="Kono N."/>
            <person name="Nakamura H."/>
            <person name="Ohtoshi R."/>
            <person name="Moran D.A.P."/>
            <person name="Shinohara A."/>
            <person name="Yoshida Y."/>
            <person name="Fujiwara M."/>
            <person name="Mori M."/>
            <person name="Tomita M."/>
            <person name="Arakawa K."/>
        </authorList>
    </citation>
    <scope>NUCLEOTIDE SEQUENCE [LARGE SCALE GENOMIC DNA]</scope>
</reference>
<dbReference type="Proteomes" id="UP000499080">
    <property type="component" value="Unassembled WGS sequence"/>
</dbReference>
<name>A0A4Y2VRP2_ARAVE</name>
<dbReference type="AlphaFoldDB" id="A0A4Y2VRP2"/>